<keyword evidence="4 9" id="KW-0256">Endoplasmic reticulum</keyword>
<dbReference type="GO" id="GO:0000139">
    <property type="term" value="C:Golgi membrane"/>
    <property type="evidence" value="ECO:0007669"/>
    <property type="project" value="UniProtKB-SubCell"/>
</dbReference>
<evidence type="ECO:0000256" key="3">
    <source>
        <dbReference type="ARBA" id="ARBA00022692"/>
    </source>
</evidence>
<evidence type="ECO:0000256" key="5">
    <source>
        <dbReference type="ARBA" id="ARBA00022927"/>
    </source>
</evidence>
<gene>
    <name evidence="11" type="ORF">B0J11DRAFT_442728</name>
</gene>
<keyword evidence="3 9" id="KW-0812">Transmembrane</keyword>
<dbReference type="GO" id="GO:0006888">
    <property type="term" value="P:endoplasmic reticulum to Golgi vesicle-mediated transport"/>
    <property type="evidence" value="ECO:0007669"/>
    <property type="project" value="UniProtKB-UniRule"/>
</dbReference>
<proteinExistence type="inferred from homology"/>
<dbReference type="InterPro" id="IPR005578">
    <property type="entry name" value="Yif1_fam"/>
</dbReference>
<evidence type="ECO:0000256" key="8">
    <source>
        <dbReference type="ARBA" id="ARBA00023136"/>
    </source>
</evidence>
<dbReference type="GO" id="GO:0015031">
    <property type="term" value="P:protein transport"/>
    <property type="evidence" value="ECO:0007669"/>
    <property type="project" value="UniProtKB-KW"/>
</dbReference>
<keyword evidence="5 9" id="KW-0653">Protein transport</keyword>
<comment type="function">
    <text evidence="9">Has a role in transport between endoplasmic reticulum and Golgi.</text>
</comment>
<dbReference type="Pfam" id="PF03878">
    <property type="entry name" value="YIF1"/>
    <property type="match status" value="1"/>
</dbReference>
<evidence type="ECO:0000256" key="7">
    <source>
        <dbReference type="ARBA" id="ARBA00023034"/>
    </source>
</evidence>
<feature type="compositionally biased region" description="Gly residues" evidence="10">
    <location>
        <begin position="53"/>
        <end position="62"/>
    </location>
</feature>
<dbReference type="GO" id="GO:0005793">
    <property type="term" value="C:endoplasmic reticulum-Golgi intermediate compartment"/>
    <property type="evidence" value="ECO:0007669"/>
    <property type="project" value="UniProtKB-UniRule"/>
</dbReference>
<accession>A0A9P9IF02</accession>
<dbReference type="GO" id="GO:0005789">
    <property type="term" value="C:endoplasmic reticulum membrane"/>
    <property type="evidence" value="ECO:0007669"/>
    <property type="project" value="UniProtKB-SubCell"/>
</dbReference>
<feature type="transmembrane region" description="Helical" evidence="9">
    <location>
        <begin position="154"/>
        <end position="175"/>
    </location>
</feature>
<dbReference type="PANTHER" id="PTHR14083:SF0">
    <property type="entry name" value="YIP1D-INTERACTING FACTOR 1, ISOFORM C"/>
    <property type="match status" value="1"/>
</dbReference>
<dbReference type="EMBL" id="JAGMWT010000014">
    <property type="protein sequence ID" value="KAH7116960.1"/>
    <property type="molecule type" value="Genomic_DNA"/>
</dbReference>
<evidence type="ECO:0000256" key="6">
    <source>
        <dbReference type="ARBA" id="ARBA00022989"/>
    </source>
</evidence>
<evidence type="ECO:0000256" key="10">
    <source>
        <dbReference type="SAM" id="MobiDB-lite"/>
    </source>
</evidence>
<evidence type="ECO:0000313" key="12">
    <source>
        <dbReference type="Proteomes" id="UP000700596"/>
    </source>
</evidence>
<comment type="subcellular location">
    <subcellularLocation>
        <location evidence="9">Endoplasmic reticulum membrane</location>
        <topology evidence="9">Multi-pass membrane protein</topology>
    </subcellularLocation>
    <subcellularLocation>
        <location evidence="9">Golgi apparatus membrane</location>
        <topology evidence="9">Multi-pass membrane protein</topology>
    </subcellularLocation>
</comment>
<protein>
    <recommendedName>
        <fullName evidence="9">Protein YIF1</fullName>
    </recommendedName>
</protein>
<evidence type="ECO:0000256" key="1">
    <source>
        <dbReference type="ARBA" id="ARBA00009727"/>
    </source>
</evidence>
<keyword evidence="8 9" id="KW-0472">Membrane</keyword>
<keyword evidence="2 9" id="KW-0813">Transport</keyword>
<dbReference type="Proteomes" id="UP000700596">
    <property type="component" value="Unassembled WGS sequence"/>
</dbReference>
<organism evidence="11 12">
    <name type="scientific">Dendryphion nanum</name>
    <dbReference type="NCBI Taxonomy" id="256645"/>
    <lineage>
        <taxon>Eukaryota</taxon>
        <taxon>Fungi</taxon>
        <taxon>Dikarya</taxon>
        <taxon>Ascomycota</taxon>
        <taxon>Pezizomycotina</taxon>
        <taxon>Dothideomycetes</taxon>
        <taxon>Pleosporomycetidae</taxon>
        <taxon>Pleosporales</taxon>
        <taxon>Torulaceae</taxon>
        <taxon>Dendryphion</taxon>
    </lineage>
</organism>
<evidence type="ECO:0000256" key="9">
    <source>
        <dbReference type="RuleBase" id="RU368073"/>
    </source>
</evidence>
<keyword evidence="6 9" id="KW-1133">Transmembrane helix</keyword>
<feature type="region of interest" description="Disordered" evidence="10">
    <location>
        <begin position="1"/>
        <end position="69"/>
    </location>
</feature>
<sequence length="327" mass="36131">MQRPTYNNPAPAHSPPLHHPVPQHVSTVPQLRSPPPPQPPSQPHSGYGYAGQQQGGPSGGGYNQHPAFGGFMNDHTAQMGFQIGKSAVNAGQEYVEQNLGRFVSVSALKHYFNVTNSYVVTKLYIVLFPWRHRPWSRKDGNPAPREDMNSPDMYIPTMALVTYILLSTLTAGLRGAFNPELLGYTATLALSVLLLELLLLKFGTFILSISSSSQLLDLVAYSGYKFVHVIVAIVLTELLALFGATGGWVSWLVFLYCFGANAFFLLRSIRYVLLPDGRQGQVGGMGQPMGQPAPVGYPQRHKTRRTNFLFVYSFPVQFGFMLWLSKV</sequence>
<feature type="transmembrane region" description="Helical" evidence="9">
    <location>
        <begin position="308"/>
        <end position="325"/>
    </location>
</feature>
<reference evidence="11" key="1">
    <citation type="journal article" date="2021" name="Nat. Commun.">
        <title>Genetic determinants of endophytism in the Arabidopsis root mycobiome.</title>
        <authorList>
            <person name="Mesny F."/>
            <person name="Miyauchi S."/>
            <person name="Thiergart T."/>
            <person name="Pickel B."/>
            <person name="Atanasova L."/>
            <person name="Karlsson M."/>
            <person name="Huettel B."/>
            <person name="Barry K.W."/>
            <person name="Haridas S."/>
            <person name="Chen C."/>
            <person name="Bauer D."/>
            <person name="Andreopoulos W."/>
            <person name="Pangilinan J."/>
            <person name="LaButti K."/>
            <person name="Riley R."/>
            <person name="Lipzen A."/>
            <person name="Clum A."/>
            <person name="Drula E."/>
            <person name="Henrissat B."/>
            <person name="Kohler A."/>
            <person name="Grigoriev I.V."/>
            <person name="Martin F.M."/>
            <person name="Hacquard S."/>
        </authorList>
    </citation>
    <scope>NUCLEOTIDE SEQUENCE</scope>
    <source>
        <strain evidence="11">MPI-CAGE-CH-0243</strain>
    </source>
</reference>
<evidence type="ECO:0000256" key="2">
    <source>
        <dbReference type="ARBA" id="ARBA00022448"/>
    </source>
</evidence>
<feature type="transmembrane region" description="Helical" evidence="9">
    <location>
        <begin position="223"/>
        <end position="242"/>
    </location>
</feature>
<feature type="transmembrane region" description="Helical" evidence="9">
    <location>
        <begin position="181"/>
        <end position="202"/>
    </location>
</feature>
<feature type="compositionally biased region" description="Pro residues" evidence="10">
    <location>
        <begin position="32"/>
        <end position="42"/>
    </location>
</feature>
<name>A0A9P9IF02_9PLEO</name>
<dbReference type="PANTHER" id="PTHR14083">
    <property type="entry name" value="YIP1 INTERACTING FACTOR HOMOLOG YIF1 PROTEIN"/>
    <property type="match status" value="1"/>
</dbReference>
<comment type="caution">
    <text evidence="11">The sequence shown here is derived from an EMBL/GenBank/DDBJ whole genome shotgun (WGS) entry which is preliminary data.</text>
</comment>
<keyword evidence="12" id="KW-1185">Reference proteome</keyword>
<dbReference type="AlphaFoldDB" id="A0A9P9IF02"/>
<keyword evidence="7 9" id="KW-0333">Golgi apparatus</keyword>
<dbReference type="OrthoDB" id="337750at2759"/>
<evidence type="ECO:0000256" key="4">
    <source>
        <dbReference type="ARBA" id="ARBA00022824"/>
    </source>
</evidence>
<comment type="similarity">
    <text evidence="1 9">Belongs to the YIF1 family.</text>
</comment>
<evidence type="ECO:0000313" key="11">
    <source>
        <dbReference type="EMBL" id="KAH7116960.1"/>
    </source>
</evidence>
<feature type="transmembrane region" description="Helical" evidence="9">
    <location>
        <begin position="248"/>
        <end position="266"/>
    </location>
</feature>
<dbReference type="GO" id="GO:0030134">
    <property type="term" value="C:COPII-coated ER to Golgi transport vesicle"/>
    <property type="evidence" value="ECO:0007669"/>
    <property type="project" value="TreeGrafter"/>
</dbReference>